<evidence type="ECO:0008006" key="3">
    <source>
        <dbReference type="Google" id="ProtNLM"/>
    </source>
</evidence>
<dbReference type="AlphaFoldDB" id="A0AAD5UYG7"/>
<reference evidence="1" key="1">
    <citation type="submission" date="2022-07" db="EMBL/GenBank/DDBJ databases">
        <title>Genome Sequence of Physisporinus lineatus.</title>
        <authorList>
            <person name="Buettner E."/>
        </authorList>
    </citation>
    <scope>NUCLEOTIDE SEQUENCE</scope>
    <source>
        <strain evidence="1">VT162</strain>
    </source>
</reference>
<gene>
    <name evidence="1" type="ORF">NLI96_g7808</name>
</gene>
<dbReference type="EMBL" id="JANAWD010000333">
    <property type="protein sequence ID" value="KAJ3481219.1"/>
    <property type="molecule type" value="Genomic_DNA"/>
</dbReference>
<organism evidence="1 2">
    <name type="scientific">Meripilus lineatus</name>
    <dbReference type="NCBI Taxonomy" id="2056292"/>
    <lineage>
        <taxon>Eukaryota</taxon>
        <taxon>Fungi</taxon>
        <taxon>Dikarya</taxon>
        <taxon>Basidiomycota</taxon>
        <taxon>Agaricomycotina</taxon>
        <taxon>Agaricomycetes</taxon>
        <taxon>Polyporales</taxon>
        <taxon>Meripilaceae</taxon>
        <taxon>Meripilus</taxon>
    </lineage>
</organism>
<name>A0AAD5UYG7_9APHY</name>
<evidence type="ECO:0000313" key="1">
    <source>
        <dbReference type="EMBL" id="KAJ3481219.1"/>
    </source>
</evidence>
<keyword evidence="2" id="KW-1185">Reference proteome</keyword>
<sequence length="476" mass="55784">MSDNQPRKEFTHFLTTSQASSRLIVDVPVTFHSMDRWPNNISRRLPTEVLEHVVESVGLRLSYRMGVRDWRGTLYSCALVCRDLFPKSRMYLYREVWLDDKRKANNLTNTIMTSPHLGKYVRRLRIDLQDEHEGWIYKAHQVLPPLLPNLYHLEYHRLPCLHPLFLVLASRFGIVTSLRLQGLQPRTFREIVRVLNGFKNLQRLEVECAWNPPSPQTFFCRNINQQEYTHRRAMSFYLFCPDKTSSEVEDVLHWTIRRQPVSTLDEFSLQCDTLSTRSRHLSDLVQKSSGNLRTLGLYFKVIDDPESGSDPGDPTSDFAWLVALASCKILRDLRIQIHLQRKTEKFVKRLLALIPSTISSIALYVDSRRNDREKTHAFWEVLDDTFTSARFTELISVEIRLNQDEFSPPLLENNHFGMFKLFLPRLYERGTLWCGYFDTDVVYPITKPALALWEAGDKAALERLSRKQIFNLQRSF</sequence>
<dbReference type="Proteomes" id="UP001212997">
    <property type="component" value="Unassembled WGS sequence"/>
</dbReference>
<proteinExistence type="predicted"/>
<protein>
    <recommendedName>
        <fullName evidence="3">F-box domain-containing protein</fullName>
    </recommendedName>
</protein>
<accession>A0AAD5UYG7</accession>
<evidence type="ECO:0000313" key="2">
    <source>
        <dbReference type="Proteomes" id="UP001212997"/>
    </source>
</evidence>
<comment type="caution">
    <text evidence="1">The sequence shown here is derived from an EMBL/GenBank/DDBJ whole genome shotgun (WGS) entry which is preliminary data.</text>
</comment>